<sequence>MYQIAFEHMGLRLPFSDLEVTIFNHLELCPSQLHPNYLAFIRAFEIVAAYLELVPTISLFFHLFGIQRSRPRGNVTDKCGWVSLKQNKRFFEMFEESIRGFKDMWYIVCLITSVGWKTIIVRGPKLDDEGNVVLGPNDHPLEVHCERFPFCWSRNHYLREAKSFTFKKGDLSKEELADAKILEDFVDNFPINLWADKEGSPLYEENGREMKNTQLTLRKLQAEKKKREADTRPPKNARTDGGGSSTVGGHKLIPGIATAEFVLPPVMGHECLLDGKTKVKIAPADETILASMGRDSIRNVVAESSVVVFKLLEIATFLNGRECTFLRERDEARAQAKDFGERLTVVEKHLSSQTKAFEDSQAQVTKLEKELKDAKEEEEKLKEKVVGLEEKLSSLTLAPIADKEEKKLDPTGIYAKFSWADLIAKIYQVGDLQLEVASFSFQNALAKLQVLNPGVQLVTDGLDELKEVRDGQIATPPLKEE</sequence>
<keyword evidence="1" id="KW-0175">Coiled coil</keyword>
<dbReference type="Pfam" id="PF04195">
    <property type="entry name" value="Transposase_28"/>
    <property type="match status" value="1"/>
</dbReference>
<evidence type="ECO:0000313" key="5">
    <source>
        <dbReference type="Proteomes" id="UP000242715"/>
    </source>
</evidence>
<dbReference type="InterPro" id="IPR007321">
    <property type="entry name" value="Transposase_28"/>
</dbReference>
<accession>A0A2Z6P6E8</accession>
<dbReference type="AlphaFoldDB" id="A0A2Z6P6E8"/>
<name>A0A2Z6P6E8_TRISU</name>
<organism evidence="4 5">
    <name type="scientific">Trifolium subterraneum</name>
    <name type="common">Subterranean clover</name>
    <dbReference type="NCBI Taxonomy" id="3900"/>
    <lineage>
        <taxon>Eukaryota</taxon>
        <taxon>Viridiplantae</taxon>
        <taxon>Streptophyta</taxon>
        <taxon>Embryophyta</taxon>
        <taxon>Tracheophyta</taxon>
        <taxon>Spermatophyta</taxon>
        <taxon>Magnoliopsida</taxon>
        <taxon>eudicotyledons</taxon>
        <taxon>Gunneridae</taxon>
        <taxon>Pentapetalae</taxon>
        <taxon>rosids</taxon>
        <taxon>fabids</taxon>
        <taxon>Fabales</taxon>
        <taxon>Fabaceae</taxon>
        <taxon>Papilionoideae</taxon>
        <taxon>50 kb inversion clade</taxon>
        <taxon>NPAAA clade</taxon>
        <taxon>Hologalegina</taxon>
        <taxon>IRL clade</taxon>
        <taxon>Trifolieae</taxon>
        <taxon>Trifolium</taxon>
    </lineage>
</organism>
<evidence type="ECO:0000256" key="1">
    <source>
        <dbReference type="SAM" id="Coils"/>
    </source>
</evidence>
<dbReference type="EMBL" id="DF974069">
    <property type="protein sequence ID" value="GAU44750.1"/>
    <property type="molecule type" value="Genomic_DNA"/>
</dbReference>
<keyword evidence="5" id="KW-1185">Reference proteome</keyword>
<feature type="region of interest" description="Disordered" evidence="2">
    <location>
        <begin position="222"/>
        <end position="249"/>
    </location>
</feature>
<proteinExistence type="predicted"/>
<dbReference type="PANTHER" id="PTHR31099:SF28">
    <property type="entry name" value="F5J5.12"/>
    <property type="match status" value="1"/>
</dbReference>
<evidence type="ECO:0000256" key="2">
    <source>
        <dbReference type="SAM" id="MobiDB-lite"/>
    </source>
</evidence>
<protein>
    <recommendedName>
        <fullName evidence="3">Transposase (putative) gypsy type domain-containing protein</fullName>
    </recommendedName>
</protein>
<dbReference type="Proteomes" id="UP000242715">
    <property type="component" value="Unassembled WGS sequence"/>
</dbReference>
<dbReference type="PANTHER" id="PTHR31099">
    <property type="entry name" value="OS06G0165300 PROTEIN"/>
    <property type="match status" value="1"/>
</dbReference>
<evidence type="ECO:0000259" key="3">
    <source>
        <dbReference type="Pfam" id="PF04195"/>
    </source>
</evidence>
<feature type="coiled-coil region" evidence="1">
    <location>
        <begin position="350"/>
        <end position="398"/>
    </location>
</feature>
<feature type="domain" description="Transposase (putative) gypsy type" evidence="3">
    <location>
        <begin position="5"/>
        <end position="66"/>
    </location>
</feature>
<gene>
    <name evidence="4" type="ORF">TSUD_246430</name>
</gene>
<dbReference type="OrthoDB" id="1733729at2759"/>
<evidence type="ECO:0000313" key="4">
    <source>
        <dbReference type="EMBL" id="GAU44750.1"/>
    </source>
</evidence>
<reference evidence="5" key="1">
    <citation type="journal article" date="2017" name="Front. Plant Sci.">
        <title>Climate Clever Clovers: New Paradigm to Reduce the Environmental Footprint of Ruminants by Breeding Low Methanogenic Forages Utilizing Haplotype Variation.</title>
        <authorList>
            <person name="Kaur P."/>
            <person name="Appels R."/>
            <person name="Bayer P.E."/>
            <person name="Keeble-Gagnere G."/>
            <person name="Wang J."/>
            <person name="Hirakawa H."/>
            <person name="Shirasawa K."/>
            <person name="Vercoe P."/>
            <person name="Stefanova K."/>
            <person name="Durmic Z."/>
            <person name="Nichols P."/>
            <person name="Revell C."/>
            <person name="Isobe S.N."/>
            <person name="Edwards D."/>
            <person name="Erskine W."/>
        </authorList>
    </citation>
    <scope>NUCLEOTIDE SEQUENCE [LARGE SCALE GENOMIC DNA]</scope>
    <source>
        <strain evidence="5">cv. Daliak</strain>
    </source>
</reference>
<feature type="compositionally biased region" description="Basic and acidic residues" evidence="2">
    <location>
        <begin position="222"/>
        <end position="233"/>
    </location>
</feature>